<dbReference type="PANTHER" id="PTHR46401">
    <property type="entry name" value="GLYCOSYLTRANSFERASE WBBK-RELATED"/>
    <property type="match status" value="1"/>
</dbReference>
<proteinExistence type="predicted"/>
<dbReference type="RefSeq" id="WP_072070336.1">
    <property type="nucleotide sequence ID" value="NZ_CABHIE010000001.1"/>
</dbReference>
<keyword evidence="1" id="KW-0808">Transferase</keyword>
<dbReference type="PANTHER" id="PTHR46401:SF2">
    <property type="entry name" value="GLYCOSYLTRANSFERASE WBBK-RELATED"/>
    <property type="match status" value="1"/>
</dbReference>
<evidence type="ECO:0000259" key="2">
    <source>
        <dbReference type="Pfam" id="PF00534"/>
    </source>
</evidence>
<protein>
    <submittedName>
        <fullName evidence="4">Uncharacterized protein</fullName>
    </submittedName>
</protein>
<dbReference type="AlphaFoldDB" id="A0A656VHS0"/>
<accession>A0A656VHS0</accession>
<sequence length="329" mass="36675">MGNVIFDSRWIGEHGIGRFAREVYSAIDGLEKIKLNGDPASKYDSFKLTQYLSKNSGYFFSPGYNSPLCFLERCIITIHDLNHIDVAPNTTLLKKIYYNTILKNTCRKAAKIFTVSQFSKARICDWAGVSAEQVVVVGNGVSPSFHSQVESFGTNRPYILTVSNRRAHKNEMKALQAYANSRLVKTHNYIFTGLVSSELASELNRLRITDKVLFTGKITDDELATIYKGASLLFFPSLYEGFGLPVIEAMACGTPVITSNSTSLSEIAGGAALLVDPQNIDEMVISLEKIIDSQSLVKELRIRGFSQVNQFSWEKTTDRIRKELKEIVG</sequence>
<feature type="domain" description="Glycosyl transferase family 1" evidence="2">
    <location>
        <begin position="148"/>
        <end position="301"/>
    </location>
</feature>
<dbReference type="InterPro" id="IPR028098">
    <property type="entry name" value="Glyco_trans_4-like_N"/>
</dbReference>
<organism evidence="4 5">
    <name type="scientific">Serratia marcescens</name>
    <dbReference type="NCBI Taxonomy" id="615"/>
    <lineage>
        <taxon>Bacteria</taxon>
        <taxon>Pseudomonadati</taxon>
        <taxon>Pseudomonadota</taxon>
        <taxon>Gammaproteobacteria</taxon>
        <taxon>Enterobacterales</taxon>
        <taxon>Yersiniaceae</taxon>
        <taxon>Serratia</taxon>
    </lineage>
</organism>
<dbReference type="InterPro" id="IPR001296">
    <property type="entry name" value="Glyco_trans_1"/>
</dbReference>
<gene>
    <name evidence="4" type="ORF">AB868_02182</name>
</gene>
<dbReference type="GO" id="GO:0016757">
    <property type="term" value="F:glycosyltransferase activity"/>
    <property type="evidence" value="ECO:0007669"/>
    <property type="project" value="InterPro"/>
</dbReference>
<dbReference type="Pfam" id="PF00534">
    <property type="entry name" value="Glycos_transf_1"/>
    <property type="match status" value="1"/>
</dbReference>
<dbReference type="EMBL" id="LFJS01000012">
    <property type="protein sequence ID" value="KMU51439.1"/>
    <property type="molecule type" value="Genomic_DNA"/>
</dbReference>
<feature type="domain" description="Glycosyltransferase subfamily 4-like N-terminal" evidence="3">
    <location>
        <begin position="73"/>
        <end position="144"/>
    </location>
</feature>
<evidence type="ECO:0000259" key="3">
    <source>
        <dbReference type="Pfam" id="PF13439"/>
    </source>
</evidence>
<evidence type="ECO:0000256" key="1">
    <source>
        <dbReference type="ARBA" id="ARBA00022679"/>
    </source>
</evidence>
<dbReference type="CDD" id="cd03809">
    <property type="entry name" value="GT4_MtfB-like"/>
    <property type="match status" value="1"/>
</dbReference>
<name>A0A656VHS0_SERMA</name>
<evidence type="ECO:0000313" key="5">
    <source>
        <dbReference type="Proteomes" id="UP000037482"/>
    </source>
</evidence>
<evidence type="ECO:0000313" key="4">
    <source>
        <dbReference type="EMBL" id="KMU51439.1"/>
    </source>
</evidence>
<dbReference type="Gene3D" id="3.40.50.2000">
    <property type="entry name" value="Glycogen Phosphorylase B"/>
    <property type="match status" value="2"/>
</dbReference>
<dbReference type="Proteomes" id="UP000037482">
    <property type="component" value="Unassembled WGS sequence"/>
</dbReference>
<reference evidence="4 5" key="1">
    <citation type="submission" date="2015-06" db="EMBL/GenBank/DDBJ databases">
        <title>Draft Genome of Serratia marcescens Strain AH0650_Sm1.</title>
        <authorList>
            <person name="Wan Y."/>
            <person name="Gorrie C."/>
            <person name="Holt K."/>
        </authorList>
    </citation>
    <scope>NUCLEOTIDE SEQUENCE [LARGE SCALE GENOMIC DNA]</scope>
    <source>
        <strain evidence="4 5">AH0650_Sm1</strain>
    </source>
</reference>
<comment type="caution">
    <text evidence="4">The sequence shown here is derived from an EMBL/GenBank/DDBJ whole genome shotgun (WGS) entry which is preliminary data.</text>
</comment>
<dbReference type="SUPFAM" id="SSF53756">
    <property type="entry name" value="UDP-Glycosyltransferase/glycogen phosphorylase"/>
    <property type="match status" value="1"/>
</dbReference>
<dbReference type="Pfam" id="PF13439">
    <property type="entry name" value="Glyco_transf_4"/>
    <property type="match status" value="1"/>
</dbReference>